<evidence type="ECO:0000256" key="1">
    <source>
        <dbReference type="SAM" id="Phobius"/>
    </source>
</evidence>
<keyword evidence="3" id="KW-1185">Reference proteome</keyword>
<accession>A0A1Y2F4Z7</accession>
<comment type="caution">
    <text evidence="2">The sequence shown here is derived from an EMBL/GenBank/DDBJ whole genome shotgun (WGS) entry which is preliminary data.</text>
</comment>
<dbReference type="GeneID" id="63788674"/>
<evidence type="ECO:0000313" key="2">
    <source>
        <dbReference type="EMBL" id="ORY78980.1"/>
    </source>
</evidence>
<feature type="transmembrane region" description="Helical" evidence="1">
    <location>
        <begin position="21"/>
        <end position="39"/>
    </location>
</feature>
<organism evidence="2 3">
    <name type="scientific">Protomyces lactucae-debilis</name>
    <dbReference type="NCBI Taxonomy" id="2754530"/>
    <lineage>
        <taxon>Eukaryota</taxon>
        <taxon>Fungi</taxon>
        <taxon>Dikarya</taxon>
        <taxon>Ascomycota</taxon>
        <taxon>Taphrinomycotina</taxon>
        <taxon>Taphrinomycetes</taxon>
        <taxon>Taphrinales</taxon>
        <taxon>Protomycetaceae</taxon>
        <taxon>Protomyces</taxon>
    </lineage>
</organism>
<sequence>MIFSRGGTPPPQRKRVNDICKLLLCMLMLGCLTFIASYLQQRDQRLASSSLTAQISEFKAQSQLEKQPNSALQEITIEAAKTEFPTEAWDSIMDVYQRINQSSLSSTRDGNHSNNFSLPVLRKRQFRVPDMECPEPDDVFGGAWCAEFDEDERHIDPTQYFIRCGDEIEDELDRYCEDTELCINVEATAEDGHHTVVCVQDDGEVTDVGNDKDMTIYKQKTHLMMGKHQIEGTSKNDTSFLFKEHGQQRRYRAVALTAFFLTYHEPFEQSQHRWLVQPKIQPVACALERTGEKLCKTDISSTSKNPYICESTKFHNVEETTPIHCSFELAATQIALFVYVVVWRDPIVKSIVL</sequence>
<reference evidence="2 3" key="1">
    <citation type="submission" date="2016-07" db="EMBL/GenBank/DDBJ databases">
        <title>Pervasive Adenine N6-methylation of Active Genes in Fungi.</title>
        <authorList>
            <consortium name="DOE Joint Genome Institute"/>
            <person name="Mondo S.J."/>
            <person name="Dannebaum R.O."/>
            <person name="Kuo R.C."/>
            <person name="Labutti K."/>
            <person name="Haridas S."/>
            <person name="Kuo A."/>
            <person name="Salamov A."/>
            <person name="Ahrendt S.R."/>
            <person name="Lipzen A."/>
            <person name="Sullivan W."/>
            <person name="Andreopoulos W.B."/>
            <person name="Clum A."/>
            <person name="Lindquist E."/>
            <person name="Daum C."/>
            <person name="Ramamoorthy G.K."/>
            <person name="Gryganskyi A."/>
            <person name="Culley D."/>
            <person name="Magnuson J.K."/>
            <person name="James T.Y."/>
            <person name="O'Malley M.A."/>
            <person name="Stajich J.E."/>
            <person name="Spatafora J.W."/>
            <person name="Visel A."/>
            <person name="Grigoriev I.V."/>
        </authorList>
    </citation>
    <scope>NUCLEOTIDE SEQUENCE [LARGE SCALE GENOMIC DNA]</scope>
    <source>
        <strain evidence="2 3">12-1054</strain>
    </source>
</reference>
<dbReference type="AlphaFoldDB" id="A0A1Y2F4Z7"/>
<dbReference type="RefSeq" id="XP_040723612.1">
    <property type="nucleotide sequence ID" value="XM_040872075.1"/>
</dbReference>
<dbReference type="EMBL" id="MCFI01000016">
    <property type="protein sequence ID" value="ORY78980.1"/>
    <property type="molecule type" value="Genomic_DNA"/>
</dbReference>
<dbReference type="Proteomes" id="UP000193685">
    <property type="component" value="Unassembled WGS sequence"/>
</dbReference>
<evidence type="ECO:0000313" key="3">
    <source>
        <dbReference type="Proteomes" id="UP000193685"/>
    </source>
</evidence>
<keyword evidence="1" id="KW-1133">Transmembrane helix</keyword>
<keyword evidence="1" id="KW-0472">Membrane</keyword>
<proteinExistence type="predicted"/>
<gene>
    <name evidence="2" type="ORF">BCR37DRAFT_405250</name>
</gene>
<keyword evidence="1" id="KW-0812">Transmembrane</keyword>
<protein>
    <submittedName>
        <fullName evidence="2">Uncharacterized protein</fullName>
    </submittedName>
</protein>
<name>A0A1Y2F4Z7_PROLT</name>